<reference evidence="2" key="1">
    <citation type="submission" date="2019-02" db="EMBL/GenBank/DDBJ databases">
        <authorList>
            <person name="Ashton P.M."/>
            <person name="Dallman T."/>
            <person name="Nair S."/>
            <person name="De Pinna E."/>
            <person name="Peters T."/>
            <person name="Grant K."/>
        </authorList>
    </citation>
    <scope>NUCLEOTIDE SEQUENCE</scope>
    <source>
        <strain evidence="2">490277</strain>
    </source>
</reference>
<evidence type="ECO:0000256" key="1">
    <source>
        <dbReference type="SAM" id="Phobius"/>
    </source>
</evidence>
<organism evidence="2">
    <name type="scientific">Salmonella enterica subsp. enterica serovar Tamberma</name>
    <dbReference type="NCBI Taxonomy" id="2565079"/>
    <lineage>
        <taxon>Bacteria</taxon>
        <taxon>Pseudomonadati</taxon>
        <taxon>Pseudomonadota</taxon>
        <taxon>Gammaproteobacteria</taxon>
        <taxon>Enterobacterales</taxon>
        <taxon>Enterobacteriaceae</taxon>
        <taxon>Salmonella</taxon>
    </lineage>
</organism>
<evidence type="ECO:0000313" key="2">
    <source>
        <dbReference type="EMBL" id="ECB2738460.1"/>
    </source>
</evidence>
<feature type="transmembrane region" description="Helical" evidence="1">
    <location>
        <begin position="47"/>
        <end position="63"/>
    </location>
</feature>
<keyword evidence="1" id="KW-1133">Transmembrane helix</keyword>
<keyword evidence="1" id="KW-0472">Membrane</keyword>
<proteinExistence type="predicted"/>
<comment type="caution">
    <text evidence="2">The sequence shown here is derived from an EMBL/GenBank/DDBJ whole genome shotgun (WGS) entry which is preliminary data.</text>
</comment>
<keyword evidence="1" id="KW-0812">Transmembrane</keyword>
<protein>
    <submittedName>
        <fullName evidence="2">Uncharacterized protein</fullName>
    </submittedName>
</protein>
<name>A0A5X9FH09_SALET</name>
<dbReference type="EMBL" id="AAHXAW010000026">
    <property type="protein sequence ID" value="ECB2738460.1"/>
    <property type="molecule type" value="Genomic_DNA"/>
</dbReference>
<accession>A0A5X9FH09</accession>
<sequence length="148" mass="16714">MMMDISSLLLRDFSDLTRPELIARLRDVDILRAKVVHTHESLSPRKIQSFAIAIVVLIAGYALTDYLLLASVAALGAQIIVLRYSTQPLNWSMQLKIEITKLEPLLHSPLRQWGISSDTSWEFALFSLEKEIDLIHSSLSQPVSPFRA</sequence>
<gene>
    <name evidence="2" type="ORF">EVT47_11775</name>
</gene>
<dbReference type="AlphaFoldDB" id="A0A5X9FH09"/>